<dbReference type="InterPro" id="IPR011990">
    <property type="entry name" value="TPR-like_helical_dom_sf"/>
</dbReference>
<dbReference type="AlphaFoldDB" id="A0A5N7C4I6"/>
<name>A0A5N7C4I6_PETAA</name>
<sequence length="77" mass="8445">MAKKAKNARKDLLGPDNEETLRSSEMIGLACNLGDQWKKAEELQGQVMEIHKRVLGLEYPDTLTSMANLAPALMSSG</sequence>
<proteinExistence type="predicted"/>
<reference evidence="1" key="1">
    <citation type="submission" date="2019-04" db="EMBL/GenBank/DDBJ databases">
        <title>Friends and foes A comparative genomics studyof 23 Aspergillus species from section Flavi.</title>
        <authorList>
            <consortium name="DOE Joint Genome Institute"/>
            <person name="Kjaerbolling I."/>
            <person name="Vesth T."/>
            <person name="Frisvad J.C."/>
            <person name="Nybo J.L."/>
            <person name="Theobald S."/>
            <person name="Kildgaard S."/>
            <person name="Isbrandt T."/>
            <person name="Kuo A."/>
            <person name="Sato A."/>
            <person name="Lyhne E.K."/>
            <person name="Kogle M.E."/>
            <person name="Wiebenga A."/>
            <person name="Kun R.S."/>
            <person name="Lubbers R.J."/>
            <person name="Makela M.R."/>
            <person name="Barry K."/>
            <person name="Chovatia M."/>
            <person name="Clum A."/>
            <person name="Daum C."/>
            <person name="Haridas S."/>
            <person name="He G."/>
            <person name="LaButti K."/>
            <person name="Lipzen A."/>
            <person name="Mondo S."/>
            <person name="Riley R."/>
            <person name="Salamov A."/>
            <person name="Simmons B.A."/>
            <person name="Magnuson J.K."/>
            <person name="Henrissat B."/>
            <person name="Mortensen U.H."/>
            <person name="Larsen T.O."/>
            <person name="Devries R.P."/>
            <person name="Grigoriev I.V."/>
            <person name="Machida M."/>
            <person name="Baker S.E."/>
            <person name="Andersen M.R."/>
        </authorList>
    </citation>
    <scope>NUCLEOTIDE SEQUENCE [LARGE SCALE GENOMIC DNA]</scope>
    <source>
        <strain evidence="1">IBT 14317</strain>
    </source>
</reference>
<gene>
    <name evidence="1" type="ORF">BDV23DRAFT_157911</name>
</gene>
<protein>
    <submittedName>
        <fullName evidence="1">Uncharacterized protein</fullName>
    </submittedName>
</protein>
<dbReference type="Pfam" id="PF13374">
    <property type="entry name" value="TPR_10"/>
    <property type="match status" value="1"/>
</dbReference>
<dbReference type="Gene3D" id="1.25.40.10">
    <property type="entry name" value="Tetratricopeptide repeat domain"/>
    <property type="match status" value="1"/>
</dbReference>
<dbReference type="Proteomes" id="UP000326877">
    <property type="component" value="Unassembled WGS sequence"/>
</dbReference>
<dbReference type="OrthoDB" id="1658288at2759"/>
<accession>A0A5N7C4I6</accession>
<dbReference type="EMBL" id="ML735271">
    <property type="protein sequence ID" value="KAE8389010.1"/>
    <property type="molecule type" value="Genomic_DNA"/>
</dbReference>
<evidence type="ECO:0000313" key="1">
    <source>
        <dbReference type="EMBL" id="KAE8389010.1"/>
    </source>
</evidence>
<organism evidence="1">
    <name type="scientific">Petromyces alliaceus</name>
    <name type="common">Aspergillus alliaceus</name>
    <dbReference type="NCBI Taxonomy" id="209559"/>
    <lineage>
        <taxon>Eukaryota</taxon>
        <taxon>Fungi</taxon>
        <taxon>Dikarya</taxon>
        <taxon>Ascomycota</taxon>
        <taxon>Pezizomycotina</taxon>
        <taxon>Eurotiomycetes</taxon>
        <taxon>Eurotiomycetidae</taxon>
        <taxon>Eurotiales</taxon>
        <taxon>Aspergillaceae</taxon>
        <taxon>Aspergillus</taxon>
        <taxon>Aspergillus subgen. Circumdati</taxon>
    </lineage>
</organism>